<dbReference type="PRINTS" id="PR00081">
    <property type="entry name" value="GDHRDH"/>
</dbReference>
<sequence length="270" mass="27758">MSPDSFSLAGKVALVTGSGRENGIGAAIARALARNGAHVAVHYVSQESKSRAEKVAEDLGNEYGVKTTVVQGAVQDPNAASRMVKETLMAFDASHLDILVNNAAAGYPKPLGEVTPEQLQHEFGVITFGTIYMIQAALGVGNMPVGGRIINIGSTATKQGPYGAPVYVAAKAAQDCIAVAWAGELGRNHGITINTLAPGLVPTDMSKPLLETSGGAPSDAQTAIIAATRAAARLGAPEDLADAVLLLASEKSRWITAEWISVSGGLTPTM</sequence>
<dbReference type="InterPro" id="IPR036291">
    <property type="entry name" value="NAD(P)-bd_dom_sf"/>
</dbReference>
<evidence type="ECO:0000313" key="4">
    <source>
        <dbReference type="EMBL" id="KEY74935.1"/>
    </source>
</evidence>
<keyword evidence="3" id="KW-0560">Oxidoreductase</keyword>
<keyword evidence="2" id="KW-0521">NADP</keyword>
<dbReference type="Proteomes" id="UP000028045">
    <property type="component" value="Unassembled WGS sequence"/>
</dbReference>
<dbReference type="SUPFAM" id="SSF51735">
    <property type="entry name" value="NAD(P)-binding Rossmann-fold domains"/>
    <property type="match status" value="1"/>
</dbReference>
<dbReference type="Pfam" id="PF13561">
    <property type="entry name" value="adh_short_C2"/>
    <property type="match status" value="1"/>
</dbReference>
<organism evidence="4 5">
    <name type="scientific">Stachybotrys chartarum (strain CBS 109288 / IBT 7711)</name>
    <name type="common">Toxic black mold</name>
    <name type="synonym">Stilbospora chartarum</name>
    <dbReference type="NCBI Taxonomy" id="1280523"/>
    <lineage>
        <taxon>Eukaryota</taxon>
        <taxon>Fungi</taxon>
        <taxon>Dikarya</taxon>
        <taxon>Ascomycota</taxon>
        <taxon>Pezizomycotina</taxon>
        <taxon>Sordariomycetes</taxon>
        <taxon>Hypocreomycetidae</taxon>
        <taxon>Hypocreales</taxon>
        <taxon>Stachybotryaceae</taxon>
        <taxon>Stachybotrys</taxon>
    </lineage>
</organism>
<comment type="similarity">
    <text evidence="1">Belongs to the short-chain dehydrogenases/reductases (SDR) family.</text>
</comment>
<evidence type="ECO:0000256" key="1">
    <source>
        <dbReference type="ARBA" id="ARBA00006484"/>
    </source>
</evidence>
<dbReference type="HOGENOM" id="CLU_010194_1_3_1"/>
<dbReference type="AlphaFoldDB" id="A0A084BBK6"/>
<dbReference type="PRINTS" id="PR00080">
    <property type="entry name" value="SDRFAMILY"/>
</dbReference>
<dbReference type="OrthoDB" id="47007at2759"/>
<keyword evidence="5" id="KW-1185">Reference proteome</keyword>
<dbReference type="InterPro" id="IPR002347">
    <property type="entry name" value="SDR_fam"/>
</dbReference>
<evidence type="ECO:0000256" key="3">
    <source>
        <dbReference type="ARBA" id="ARBA00023002"/>
    </source>
</evidence>
<dbReference type="CDD" id="cd05233">
    <property type="entry name" value="SDR_c"/>
    <property type="match status" value="1"/>
</dbReference>
<evidence type="ECO:0000256" key="2">
    <source>
        <dbReference type="ARBA" id="ARBA00022857"/>
    </source>
</evidence>
<gene>
    <name evidence="4" type="ORF">S7711_01285</name>
</gene>
<dbReference type="GO" id="GO:0016491">
    <property type="term" value="F:oxidoreductase activity"/>
    <property type="evidence" value="ECO:0007669"/>
    <property type="project" value="UniProtKB-KW"/>
</dbReference>
<dbReference type="PANTHER" id="PTHR43639">
    <property type="entry name" value="OXIDOREDUCTASE, SHORT-CHAIN DEHYDROGENASE/REDUCTASE FAMILY (AFU_ORTHOLOGUE AFUA_5G02870)"/>
    <property type="match status" value="1"/>
</dbReference>
<accession>A0A084BBK6</accession>
<dbReference type="FunFam" id="3.40.50.720:FF:000084">
    <property type="entry name" value="Short-chain dehydrogenase reductase"/>
    <property type="match status" value="1"/>
</dbReference>
<reference evidence="4 5" key="1">
    <citation type="journal article" date="2014" name="BMC Genomics">
        <title>Comparative genome sequencing reveals chemotype-specific gene clusters in the toxigenic black mold Stachybotrys.</title>
        <authorList>
            <person name="Semeiks J."/>
            <person name="Borek D."/>
            <person name="Otwinowski Z."/>
            <person name="Grishin N.V."/>
        </authorList>
    </citation>
    <scope>NUCLEOTIDE SEQUENCE [LARGE SCALE GENOMIC DNA]</scope>
    <source>
        <strain evidence="5">CBS 109288 / IBT 7711</strain>
    </source>
</reference>
<dbReference type="PANTHER" id="PTHR43639:SF1">
    <property type="entry name" value="SHORT-CHAIN DEHYDROGENASE_REDUCTASE FAMILY PROTEIN"/>
    <property type="match status" value="1"/>
</dbReference>
<dbReference type="EMBL" id="KL647405">
    <property type="protein sequence ID" value="KEY74935.1"/>
    <property type="molecule type" value="Genomic_DNA"/>
</dbReference>
<protein>
    <submittedName>
        <fullName evidence="4">Uncharacterized protein</fullName>
    </submittedName>
</protein>
<dbReference type="Gene3D" id="3.40.50.720">
    <property type="entry name" value="NAD(P)-binding Rossmann-like Domain"/>
    <property type="match status" value="1"/>
</dbReference>
<evidence type="ECO:0000313" key="5">
    <source>
        <dbReference type="Proteomes" id="UP000028045"/>
    </source>
</evidence>
<proteinExistence type="inferred from homology"/>
<name>A0A084BBK6_STACB</name>